<dbReference type="Gene3D" id="3.90.400.10">
    <property type="entry name" value="Oligo-1,6-glucosidase, Domain 2"/>
    <property type="match status" value="1"/>
</dbReference>
<evidence type="ECO:0000313" key="7">
    <source>
        <dbReference type="EMBL" id="MCC2241200.1"/>
    </source>
</evidence>
<dbReference type="SUPFAM" id="SSF51445">
    <property type="entry name" value="(Trans)glycosidases"/>
    <property type="match status" value="1"/>
</dbReference>
<dbReference type="EMBL" id="JAJEQW010000002">
    <property type="protein sequence ID" value="MCC2241200.1"/>
    <property type="molecule type" value="Genomic_DNA"/>
</dbReference>
<dbReference type="InterPro" id="IPR017853">
    <property type="entry name" value="GH"/>
</dbReference>
<feature type="binding site" evidence="5">
    <location>
        <begin position="337"/>
        <end position="338"/>
    </location>
    <ligand>
        <name>substrate</name>
    </ligand>
</feature>
<dbReference type="GO" id="GO:0004645">
    <property type="term" value="F:1,4-alpha-oligoglucan phosphorylase activity"/>
    <property type="evidence" value="ECO:0007669"/>
    <property type="project" value="UniProtKB-UniRule"/>
</dbReference>
<comment type="caution">
    <text evidence="7">The sequence shown here is derived from an EMBL/GenBank/DDBJ whole genome shotgun (WGS) entry which is preliminary data.</text>
</comment>
<evidence type="ECO:0000256" key="2">
    <source>
        <dbReference type="ARBA" id="ARBA00022676"/>
    </source>
</evidence>
<dbReference type="PANTHER" id="PTHR38784:SF1">
    <property type="entry name" value="SUCROSE PHOSPHORYLASE"/>
    <property type="match status" value="1"/>
</dbReference>
<evidence type="ECO:0000313" key="8">
    <source>
        <dbReference type="Proteomes" id="UP001198893"/>
    </source>
</evidence>
<protein>
    <recommendedName>
        <fullName evidence="4">Sucrose 6(F)-phosphate phosphorylase</fullName>
        <ecNumber evidence="4">2.4.1.329</ecNumber>
    </recommendedName>
</protein>
<feature type="domain" description="Glycosyl hydrolase family 13 catalytic" evidence="6">
    <location>
        <begin position="68"/>
        <end position="479"/>
    </location>
</feature>
<dbReference type="Gene3D" id="3.20.20.80">
    <property type="entry name" value="Glycosidases"/>
    <property type="match status" value="1"/>
</dbReference>
<evidence type="ECO:0000256" key="5">
    <source>
        <dbReference type="PIRSR" id="PIRSR003059-2"/>
    </source>
</evidence>
<gene>
    <name evidence="7" type="ORF">LKD47_02625</name>
</gene>
<dbReference type="Pfam" id="PF00128">
    <property type="entry name" value="Alpha-amylase"/>
    <property type="match status" value="1"/>
</dbReference>
<evidence type="ECO:0000259" key="6">
    <source>
        <dbReference type="SMART" id="SM00642"/>
    </source>
</evidence>
<dbReference type="RefSeq" id="WP_227709596.1">
    <property type="nucleotide sequence ID" value="NZ_JAJEQW010000002.1"/>
</dbReference>
<proteinExistence type="inferred from homology"/>
<keyword evidence="3 4" id="KW-0808">Transferase</keyword>
<feature type="binding site" evidence="5">
    <location>
        <position position="443"/>
    </location>
    <ligand>
        <name>substrate</name>
    </ligand>
</feature>
<dbReference type="SMART" id="SM00642">
    <property type="entry name" value="Aamy"/>
    <property type="match status" value="1"/>
</dbReference>
<dbReference type="PANTHER" id="PTHR38784">
    <property type="entry name" value="SUCROSE PHOSPHORYLASE"/>
    <property type="match status" value="1"/>
</dbReference>
<feature type="binding site" evidence="5">
    <location>
        <position position="96"/>
    </location>
    <ligand>
        <name>substrate</name>
    </ligand>
</feature>
<dbReference type="InterPro" id="IPR033746">
    <property type="entry name" value="GGa_phosphorylase"/>
</dbReference>
<accession>A0AAW4WG36</accession>
<reference evidence="7" key="1">
    <citation type="submission" date="2021-10" db="EMBL/GenBank/DDBJ databases">
        <title>Anaerobic single-cell dispensing facilitates the cultivation of human gut bacteria.</title>
        <authorList>
            <person name="Afrizal A."/>
        </authorList>
    </citation>
    <scope>NUCLEOTIDE SEQUENCE</scope>
    <source>
        <strain evidence="7">CLA-AA-H204</strain>
    </source>
</reference>
<evidence type="ECO:0000256" key="3">
    <source>
        <dbReference type="ARBA" id="ARBA00022679"/>
    </source>
</evidence>
<dbReference type="InterPro" id="IPR045857">
    <property type="entry name" value="O16G_dom_2"/>
</dbReference>
<dbReference type="AlphaFoldDB" id="A0AAW4WG36"/>
<dbReference type="PIRSF" id="PIRSF003059">
    <property type="entry name" value="Sucrose_phosphorylase"/>
    <property type="match status" value="1"/>
</dbReference>
<organism evidence="7 8">
    <name type="scientific">Roseburia amylophila</name>
    <dbReference type="NCBI Taxonomy" id="2981794"/>
    <lineage>
        <taxon>Bacteria</taxon>
        <taxon>Bacillati</taxon>
        <taxon>Bacillota</taxon>
        <taxon>Clostridia</taxon>
        <taxon>Lachnospirales</taxon>
        <taxon>Lachnospiraceae</taxon>
        <taxon>Roseburia</taxon>
    </lineage>
</organism>
<evidence type="ECO:0000256" key="1">
    <source>
        <dbReference type="ARBA" id="ARBA00008452"/>
    </source>
</evidence>
<feature type="binding site" evidence="5">
    <location>
        <position position="134"/>
    </location>
    <ligand>
        <name>substrate</name>
    </ligand>
</feature>
<dbReference type="Proteomes" id="UP001198893">
    <property type="component" value="Unassembled WGS sequence"/>
</dbReference>
<keyword evidence="2 4" id="KW-0328">Glycosyltransferase</keyword>
<comment type="similarity">
    <text evidence="1 4">Belongs to the glycosyl hydrolase 13 family. Sucrose phosphorylase subfamily.</text>
</comment>
<comment type="catalytic activity">
    <reaction evidence="4">
        <text>sucrose 6(F)-phosphate + phosphate = beta-D-fructose 6-phosphate + alpha-D-glucose 1-phosphate</text>
        <dbReference type="Rhea" id="RHEA:38863"/>
        <dbReference type="ChEBI" id="CHEBI:43474"/>
        <dbReference type="ChEBI" id="CHEBI:57634"/>
        <dbReference type="ChEBI" id="CHEBI:57723"/>
        <dbReference type="ChEBI" id="CHEBI:58601"/>
        <dbReference type="EC" id="2.4.1.329"/>
    </reaction>
</comment>
<sequence length="569" mass="65454">MRQELEKELRELYRQIYGEKEAEQLLKDVDKLIKNSPQKNTKQWLTQKDAVLITYGDSIIDKEEPGLKVLNDFLKKHVADAISIVHILPMFPYTSDDGFSVSDYRKVNPALGDWEDVNRLGESYDLMFDAVINHCSKSNEWFQKCLKGEKPYKDFFIEADPKADYSKVTRPRALPLLTEFDTKEGKKSYWTTFSTDQIDLNYQNIDLYKEILSILLYYTQNGARMIRLDAIGFLWKELGTTCMHLPQTHKVVQSFRKILDEAAPGTLIITETNVPHKENISYFGEGEKEAHMVYQFPLPPLVMFSILTGNSEKLTEWAKNLSEPPVGCTYFNFLSSHDGIGVRPVEGILTKEEIQLMVDATLRNGGEVSYKDNGDGTKSPYELNINYQDALASPEDSDEIRIKRFLAAETILLSMQGLPAIYIHSLLGSRNDYYDKAVSGIYRRINREQLDVSWLERQLTEETNRKKIFEELIRRINIRKEHPAFAPEAKQEVIQTSSRVFHIRRFTEEERLTIYINISEEVWQSGENEVSGKNLLTGKEIKGTLVLSGYEAAWILENNSHNKGKGEGI</sequence>
<dbReference type="InterPro" id="IPR016377">
    <property type="entry name" value="Sucrose_GGa_phosphorylase-rel"/>
</dbReference>
<dbReference type="EC" id="2.4.1.329" evidence="4"/>
<dbReference type="GO" id="GO:0005975">
    <property type="term" value="P:carbohydrate metabolic process"/>
    <property type="evidence" value="ECO:0007669"/>
    <property type="project" value="InterPro"/>
</dbReference>
<evidence type="ECO:0000256" key="4">
    <source>
        <dbReference type="PIRNR" id="PIRNR003059"/>
    </source>
</evidence>
<name>A0AAW4WG36_9FIRM</name>
<dbReference type="InterPro" id="IPR006047">
    <property type="entry name" value="GH13_cat_dom"/>
</dbReference>
<feature type="binding site" evidence="5">
    <location>
        <begin position="227"/>
        <end position="229"/>
    </location>
    <ligand>
        <name>substrate</name>
    </ligand>
</feature>
<dbReference type="CDD" id="cd11356">
    <property type="entry name" value="AmyAc_Sucrose_phosphorylase-like_1"/>
    <property type="match status" value="1"/>
</dbReference>